<dbReference type="InterPro" id="IPR050194">
    <property type="entry name" value="Glycosyltransferase_grp1"/>
</dbReference>
<proteinExistence type="predicted"/>
<name>A0A1E3A6K5_9FIRM</name>
<keyword evidence="2" id="KW-0328">Glycosyltransferase</keyword>
<dbReference type="GO" id="GO:0016757">
    <property type="term" value="F:glycosyltransferase activity"/>
    <property type="evidence" value="ECO:0007669"/>
    <property type="project" value="UniProtKB-KW"/>
</dbReference>
<evidence type="ECO:0000313" key="4">
    <source>
        <dbReference type="EMBL" id="ODR49522.1"/>
    </source>
</evidence>
<dbReference type="Gene3D" id="3.40.50.2000">
    <property type="entry name" value="Glycogen Phosphorylase B"/>
    <property type="match status" value="1"/>
</dbReference>
<dbReference type="Proteomes" id="UP000094271">
    <property type="component" value="Unassembled WGS sequence"/>
</dbReference>
<organism evidence="2 5">
    <name type="scientific">Eisenbergiella tayi</name>
    <dbReference type="NCBI Taxonomy" id="1432052"/>
    <lineage>
        <taxon>Bacteria</taxon>
        <taxon>Bacillati</taxon>
        <taxon>Bacillota</taxon>
        <taxon>Clostridia</taxon>
        <taxon>Lachnospirales</taxon>
        <taxon>Lachnospiraceae</taxon>
        <taxon>Eisenbergiella</taxon>
    </lineage>
</organism>
<protein>
    <submittedName>
        <fullName evidence="2">Glycosyltransferase Gtf1</fullName>
        <ecNumber evidence="2">2.4.1.-</ecNumber>
    </submittedName>
</protein>
<dbReference type="AlphaFoldDB" id="A0A1E3A6K5"/>
<keyword evidence="7" id="KW-1185">Reference proteome</keyword>
<dbReference type="EMBL" id="MEHA01000049">
    <property type="protein sequence ID" value="ODR37568.1"/>
    <property type="molecule type" value="Genomic_DNA"/>
</dbReference>
<evidence type="ECO:0000313" key="6">
    <source>
        <dbReference type="Proteomes" id="UP000094271"/>
    </source>
</evidence>
<gene>
    <name evidence="2" type="primary">gtf1</name>
    <name evidence="3" type="ORF">BEI59_34930</name>
    <name evidence="2" type="ORF">BEI61_04921</name>
    <name evidence="4" type="ORF">BEI63_24310</name>
</gene>
<evidence type="ECO:0000313" key="5">
    <source>
        <dbReference type="Proteomes" id="UP000094067"/>
    </source>
</evidence>
<keyword evidence="2" id="KW-0808">Transferase</keyword>
<dbReference type="OrthoDB" id="9806653at2"/>
<reference evidence="3 6" key="3">
    <citation type="submission" date="2016-08" db="EMBL/GenBank/DDBJ databases">
        <authorList>
            <person name="Seilhamer J.J."/>
        </authorList>
    </citation>
    <scope>NUCLEOTIDE SEQUENCE [LARGE SCALE GENOMIC DNA]</scope>
    <source>
        <strain evidence="3 6">NML150140-1</strain>
    </source>
</reference>
<reference evidence="4 7" key="2">
    <citation type="submission" date="2016-08" db="EMBL/GenBank/DDBJ databases">
        <title>Characterization of Isolates of Eisenbergiella tayi Derived from Blood Cultures, Using Whole Genome Sequencing.</title>
        <authorList>
            <person name="Bernier A.-M."/>
            <person name="Burdz T."/>
            <person name="Wiebe D."/>
            <person name="Bernard K."/>
        </authorList>
    </citation>
    <scope>NUCLEOTIDE SEQUENCE [LARGE SCALE GENOMIC DNA]</scope>
    <source>
        <strain evidence="4 7">NML120146</strain>
    </source>
</reference>
<dbReference type="Pfam" id="PF00534">
    <property type="entry name" value="Glycos_transf_1"/>
    <property type="match status" value="1"/>
</dbReference>
<dbReference type="Proteomes" id="UP000094869">
    <property type="component" value="Unassembled WGS sequence"/>
</dbReference>
<dbReference type="PANTHER" id="PTHR45947">
    <property type="entry name" value="SULFOQUINOVOSYL TRANSFERASE SQD2"/>
    <property type="match status" value="1"/>
</dbReference>
<dbReference type="SUPFAM" id="SSF53756">
    <property type="entry name" value="UDP-Glycosyltransferase/glycogen phosphorylase"/>
    <property type="match status" value="1"/>
</dbReference>
<evidence type="ECO:0000313" key="7">
    <source>
        <dbReference type="Proteomes" id="UP000094869"/>
    </source>
</evidence>
<accession>A0A1E3A6K5</accession>
<dbReference type="RefSeq" id="WP_069154356.1">
    <property type="nucleotide sequence ID" value="NZ_DAWDRA010000030.1"/>
</dbReference>
<comment type="caution">
    <text evidence="2">The sequence shown here is derived from an EMBL/GenBank/DDBJ whole genome shotgun (WGS) entry which is preliminary data.</text>
</comment>
<evidence type="ECO:0000259" key="1">
    <source>
        <dbReference type="Pfam" id="PF00534"/>
    </source>
</evidence>
<dbReference type="InterPro" id="IPR001296">
    <property type="entry name" value="Glyco_trans_1"/>
</dbReference>
<feature type="domain" description="Glycosyl transferase family 1" evidence="1">
    <location>
        <begin position="231"/>
        <end position="382"/>
    </location>
</feature>
<dbReference type="Proteomes" id="UP000094067">
    <property type="component" value="Unassembled WGS sequence"/>
</dbReference>
<sequence length="412" mass="47385">MNLVMLTKFYPYGTGEAFIENEMNVLSQYYDRILVIACEAPDTSIIRSVPKNVTVRKVMGVDSRGKIADVVKGQLNYIKSSKEFRTESKNCRSLKQKGFLGYFEGKCQRVYREFRKENLLKDFVDAPFVLYSYWLFMTARVATYILRDYKVSYIFTRAHRYDLYAEKNGTNYLPYRELFLNSFNKVFPCSINGERYLQEHYPEYKEKVRVALLGTLDHGIGKPSTDGIFRVVSCSRIVAEKRIDRIAVALALLDNKGLNIKWTHIGGGTGLEAVKQKTEGLLTKIQFEFLGDTPNTKVMELYKEKPFDIFLNVSSSEGLPVSIMEAISFGMPVIATDVGGTSEITITGKTGLLLADEFKNEDLASAIEKLYHTKESEEYQKYRVTCRAYWEQHFQAMVNYNELYSFIQKDKI</sequence>
<dbReference type="EC" id="2.4.1.-" evidence="2"/>
<dbReference type="PANTHER" id="PTHR45947:SF3">
    <property type="entry name" value="SULFOQUINOVOSYL TRANSFERASE SQD2"/>
    <property type="match status" value="1"/>
</dbReference>
<evidence type="ECO:0000313" key="2">
    <source>
        <dbReference type="EMBL" id="ODM04117.1"/>
    </source>
</evidence>
<evidence type="ECO:0000313" key="3">
    <source>
        <dbReference type="EMBL" id="ODR37568.1"/>
    </source>
</evidence>
<dbReference type="EMBL" id="MEHD01000037">
    <property type="protein sequence ID" value="ODR49522.1"/>
    <property type="molecule type" value="Genomic_DNA"/>
</dbReference>
<dbReference type="EMBL" id="MCGH01000003">
    <property type="protein sequence ID" value="ODM04117.1"/>
    <property type="molecule type" value="Genomic_DNA"/>
</dbReference>
<reference evidence="2 5" key="1">
    <citation type="submission" date="2016-07" db="EMBL/GenBank/DDBJ databases">
        <title>Characterization of isolates of Eisenbergiella tayi derived from blood cultures, using whole genome sequencing.</title>
        <authorList>
            <person name="Burdz T."/>
            <person name="Wiebe D."/>
            <person name="Huynh C."/>
            <person name="Bernard K."/>
        </authorList>
    </citation>
    <scope>NUCLEOTIDE SEQUENCE [LARGE SCALE GENOMIC DNA]</scope>
    <source>
        <strain evidence="2 5">NML 110608</strain>
    </source>
</reference>